<name>A0ABZ2KBP1_9BACT</name>
<reference evidence="1 2" key="1">
    <citation type="submission" date="2021-12" db="EMBL/GenBank/DDBJ databases">
        <title>Discovery of the Pendulisporaceae a myxobacterial family with distinct sporulation behavior and unique specialized metabolism.</title>
        <authorList>
            <person name="Garcia R."/>
            <person name="Popoff A."/>
            <person name="Bader C.D."/>
            <person name="Loehr J."/>
            <person name="Walesch S."/>
            <person name="Walt C."/>
            <person name="Boldt J."/>
            <person name="Bunk B."/>
            <person name="Haeckl F.J.F.P.J."/>
            <person name="Gunesch A.P."/>
            <person name="Birkelbach J."/>
            <person name="Nuebel U."/>
            <person name="Pietschmann T."/>
            <person name="Bach T."/>
            <person name="Mueller R."/>
        </authorList>
    </citation>
    <scope>NUCLEOTIDE SEQUENCE [LARGE SCALE GENOMIC DNA]</scope>
    <source>
        <strain evidence="1 2">MSr12523</strain>
    </source>
</reference>
<dbReference type="RefSeq" id="WP_394845417.1">
    <property type="nucleotide sequence ID" value="NZ_CP089982.1"/>
</dbReference>
<accession>A0ABZ2KBP1</accession>
<proteinExistence type="predicted"/>
<organism evidence="1 2">
    <name type="scientific">Pendulispora brunnea</name>
    <dbReference type="NCBI Taxonomy" id="2905690"/>
    <lineage>
        <taxon>Bacteria</taxon>
        <taxon>Pseudomonadati</taxon>
        <taxon>Myxococcota</taxon>
        <taxon>Myxococcia</taxon>
        <taxon>Myxococcales</taxon>
        <taxon>Sorangiineae</taxon>
        <taxon>Pendulisporaceae</taxon>
        <taxon>Pendulispora</taxon>
    </lineage>
</organism>
<dbReference type="Proteomes" id="UP001379533">
    <property type="component" value="Chromosome"/>
</dbReference>
<evidence type="ECO:0000313" key="1">
    <source>
        <dbReference type="EMBL" id="WXA94807.1"/>
    </source>
</evidence>
<keyword evidence="2" id="KW-1185">Reference proteome</keyword>
<sequence>MKTIDLPAPVTGQYEWIEPVECKRYSINSNMNFERRMAGLSQCDKAIHADVLRGVADAGHCDIREGPVMAADAVRARAGSNGGASTSS</sequence>
<evidence type="ECO:0000313" key="2">
    <source>
        <dbReference type="Proteomes" id="UP001379533"/>
    </source>
</evidence>
<dbReference type="EMBL" id="CP089982">
    <property type="protein sequence ID" value="WXA94807.1"/>
    <property type="molecule type" value="Genomic_DNA"/>
</dbReference>
<gene>
    <name evidence="1" type="ORF">LZC95_51350</name>
</gene>
<protein>
    <submittedName>
        <fullName evidence="1">Uncharacterized protein</fullName>
    </submittedName>
</protein>